<keyword evidence="1" id="KW-0418">Kinase</keyword>
<sequence length="135" mass="14908">MAVAFWSSLPIASRKGLQLCPGPPLPGQEFLHQEACPFMCHEESLSDGHPPPLSSLKYKVREILPFGVAAPAHEAMDCFNSQKENGFGPKPQETSPCCRNASEERKVEEVRPRNLTAVPYFASSIDLQIQGEQNE</sequence>
<comment type="caution">
    <text evidence="1">The sequence shown here is derived from an EMBL/GenBank/DDBJ whole genome shotgun (WGS) entry which is preliminary data.</text>
</comment>
<organism evidence="1 2">
    <name type="scientific">Sciurus carolinensis</name>
    <name type="common">Eastern gray squirrel</name>
    <dbReference type="NCBI Taxonomy" id="30640"/>
    <lineage>
        <taxon>Eukaryota</taxon>
        <taxon>Metazoa</taxon>
        <taxon>Chordata</taxon>
        <taxon>Craniata</taxon>
        <taxon>Vertebrata</taxon>
        <taxon>Euteleostomi</taxon>
        <taxon>Mammalia</taxon>
        <taxon>Eutheria</taxon>
        <taxon>Euarchontoglires</taxon>
        <taxon>Glires</taxon>
        <taxon>Rodentia</taxon>
        <taxon>Sciuromorpha</taxon>
        <taxon>Sciuridae</taxon>
        <taxon>Sciurinae</taxon>
        <taxon>Sciurini</taxon>
        <taxon>Sciurus</taxon>
    </lineage>
</organism>
<evidence type="ECO:0000313" key="1">
    <source>
        <dbReference type="EMBL" id="MBZ3885211.1"/>
    </source>
</evidence>
<dbReference type="Proteomes" id="UP001166674">
    <property type="component" value="Unassembled WGS sequence"/>
</dbReference>
<accession>A0AA41T580</accession>
<protein>
    <submittedName>
        <fullName evidence="1">Dual specificity testis-specific protein kinase 2</fullName>
    </submittedName>
</protein>
<evidence type="ECO:0000313" key="2">
    <source>
        <dbReference type="Proteomes" id="UP001166674"/>
    </source>
</evidence>
<dbReference type="GO" id="GO:0016301">
    <property type="term" value="F:kinase activity"/>
    <property type="evidence" value="ECO:0007669"/>
    <property type="project" value="UniProtKB-KW"/>
</dbReference>
<proteinExistence type="predicted"/>
<dbReference type="EMBL" id="JAATJV010398900">
    <property type="protein sequence ID" value="MBZ3885211.1"/>
    <property type="molecule type" value="Genomic_DNA"/>
</dbReference>
<keyword evidence="1" id="KW-0808">Transferase</keyword>
<reference evidence="1" key="1">
    <citation type="submission" date="2020-03" db="EMBL/GenBank/DDBJ databases">
        <title>Studies in the Genomics of Life Span.</title>
        <authorList>
            <person name="Glass D."/>
        </authorList>
    </citation>
    <scope>NUCLEOTIDE SEQUENCE</scope>
    <source>
        <strain evidence="1">SUZIE</strain>
        <tissue evidence="1">Muscle</tissue>
    </source>
</reference>
<dbReference type="AlphaFoldDB" id="A0AA41T580"/>
<keyword evidence="2" id="KW-1185">Reference proteome</keyword>
<name>A0AA41T580_SCICA</name>
<gene>
    <name evidence="1" type="ORF">SUZIE_181790</name>
</gene>